<accession>A0ABZ1NH16</accession>
<keyword evidence="1" id="KW-0472">Membrane</keyword>
<reference evidence="2 3" key="1">
    <citation type="submission" date="2022-10" db="EMBL/GenBank/DDBJ databases">
        <title>The complete genomes of actinobacterial strains from the NBC collection.</title>
        <authorList>
            <person name="Joergensen T.S."/>
            <person name="Alvarez Arevalo M."/>
            <person name="Sterndorff E.B."/>
            <person name="Faurdal D."/>
            <person name="Vuksanovic O."/>
            <person name="Mourched A.-S."/>
            <person name="Charusanti P."/>
            <person name="Shaw S."/>
            <person name="Blin K."/>
            <person name="Weber T."/>
        </authorList>
    </citation>
    <scope>NUCLEOTIDE SEQUENCE [LARGE SCALE GENOMIC DNA]</scope>
    <source>
        <strain evidence="2 3">NBC_01413</strain>
    </source>
</reference>
<keyword evidence="3" id="KW-1185">Reference proteome</keyword>
<proteinExistence type="predicted"/>
<gene>
    <name evidence="2" type="ORF">OG308_16145</name>
</gene>
<keyword evidence="1" id="KW-1133">Transmembrane helix</keyword>
<organism evidence="2 3">
    <name type="scientific">Nocardia salmonicida</name>
    <dbReference type="NCBI Taxonomy" id="53431"/>
    <lineage>
        <taxon>Bacteria</taxon>
        <taxon>Bacillati</taxon>
        <taxon>Actinomycetota</taxon>
        <taxon>Actinomycetes</taxon>
        <taxon>Mycobacteriales</taxon>
        <taxon>Nocardiaceae</taxon>
        <taxon>Nocardia</taxon>
    </lineage>
</organism>
<feature type="transmembrane region" description="Helical" evidence="1">
    <location>
        <begin position="12"/>
        <end position="45"/>
    </location>
</feature>
<evidence type="ECO:0000313" key="3">
    <source>
        <dbReference type="Proteomes" id="UP001621418"/>
    </source>
</evidence>
<evidence type="ECO:0000256" key="1">
    <source>
        <dbReference type="SAM" id="Phobius"/>
    </source>
</evidence>
<dbReference type="RefSeq" id="WP_405151191.1">
    <property type="nucleotide sequence ID" value="NZ_CP109527.1"/>
</dbReference>
<protein>
    <submittedName>
        <fullName evidence="2">Uncharacterized protein</fullName>
    </submittedName>
</protein>
<feature type="transmembrane region" description="Helical" evidence="1">
    <location>
        <begin position="57"/>
        <end position="78"/>
    </location>
</feature>
<evidence type="ECO:0000313" key="2">
    <source>
        <dbReference type="EMBL" id="WTY39246.1"/>
    </source>
</evidence>
<name>A0ABZ1NH16_9NOCA</name>
<sequence>MIAPSRMYAVPILLTATAITSTFFFAVFPAPLIVGVLVLVISLALGRRDKRARRRFAIPAATAVITTVIATMASVTLVPADAAQRPTDSVRVSYQN</sequence>
<dbReference type="EMBL" id="CP109527">
    <property type="protein sequence ID" value="WTY39246.1"/>
    <property type="molecule type" value="Genomic_DNA"/>
</dbReference>
<keyword evidence="1" id="KW-0812">Transmembrane</keyword>
<dbReference type="Proteomes" id="UP001621418">
    <property type="component" value="Chromosome"/>
</dbReference>